<feature type="domain" description="S1 motif" evidence="4">
    <location>
        <begin position="21"/>
        <end position="90"/>
    </location>
</feature>
<protein>
    <submittedName>
        <fullName evidence="5">30S ribosomal protein S1</fullName>
    </submittedName>
</protein>
<keyword evidence="6" id="KW-1185">Reference proteome</keyword>
<keyword evidence="2 5" id="KW-0689">Ribosomal protein</keyword>
<dbReference type="CDD" id="cd04465">
    <property type="entry name" value="S1_RPS1_repeat_ec2_hs2"/>
    <property type="match status" value="1"/>
</dbReference>
<comment type="caution">
    <text evidence="5">The sequence shown here is derived from an EMBL/GenBank/DDBJ whole genome shotgun (WGS) entry which is preliminary data.</text>
</comment>
<dbReference type="EMBL" id="MZGV01000038">
    <property type="protein sequence ID" value="OPJ59870.1"/>
    <property type="molecule type" value="Genomic_DNA"/>
</dbReference>
<dbReference type="Proteomes" id="UP000190080">
    <property type="component" value="Unassembled WGS sequence"/>
</dbReference>
<accession>A0A1V4IJ45</accession>
<dbReference type="CDD" id="cd05688">
    <property type="entry name" value="S1_RPS1_repeat_ec3"/>
    <property type="match status" value="1"/>
</dbReference>
<dbReference type="GO" id="GO:0003729">
    <property type="term" value="F:mRNA binding"/>
    <property type="evidence" value="ECO:0007669"/>
    <property type="project" value="TreeGrafter"/>
</dbReference>
<feature type="domain" description="S1 motif" evidence="4">
    <location>
        <begin position="195"/>
        <end position="263"/>
    </location>
</feature>
<dbReference type="InterPro" id="IPR035104">
    <property type="entry name" value="Ribosomal_protein_S1-like"/>
</dbReference>
<dbReference type="SMART" id="SM00316">
    <property type="entry name" value="S1"/>
    <property type="match status" value="3"/>
</dbReference>
<dbReference type="PANTHER" id="PTHR10724">
    <property type="entry name" value="30S RIBOSOMAL PROTEIN S1"/>
    <property type="match status" value="1"/>
</dbReference>
<dbReference type="STRING" id="1450648.CLORY_30870"/>
<evidence type="ECO:0000256" key="1">
    <source>
        <dbReference type="ARBA" id="ARBA00006767"/>
    </source>
</evidence>
<dbReference type="GO" id="GO:0005840">
    <property type="term" value="C:ribosome"/>
    <property type="evidence" value="ECO:0007669"/>
    <property type="project" value="UniProtKB-KW"/>
</dbReference>
<dbReference type="Gene3D" id="2.40.50.140">
    <property type="entry name" value="Nucleic acid-binding proteins"/>
    <property type="match status" value="3"/>
</dbReference>
<dbReference type="PANTHER" id="PTHR10724:SF7">
    <property type="entry name" value="SMALL RIBOSOMAL SUBUNIT PROTEIN BS1C"/>
    <property type="match status" value="1"/>
</dbReference>
<dbReference type="Pfam" id="PF00575">
    <property type="entry name" value="S1"/>
    <property type="match status" value="3"/>
</dbReference>
<dbReference type="InterPro" id="IPR003029">
    <property type="entry name" value="S1_domain"/>
</dbReference>
<dbReference type="GO" id="GO:1990904">
    <property type="term" value="C:ribonucleoprotein complex"/>
    <property type="evidence" value="ECO:0007669"/>
    <property type="project" value="UniProtKB-KW"/>
</dbReference>
<sequence>MESMNDFLNEIDRSMKKIKVGDMVKGKVMAVNQDEIIVNIGYMTDGVIPKDELSYDQDAQADSIVSIGDEVSVYILDINDGEGNVLLSKKIADTKNMWSELEDKKNNEAIITVKVNEAVKGGVTAEINGIRAFIPASQLSTQYVEDLKSYVGNNLDVRVIEVDSKDKKVILSAKVVELEKLEEKKELFWDNLNRGDKFTGKVKKLMKFGAFVDLGVMDGLVHNDDLSTKRILDPSEVVSVGDTVNVYVIDFDRNKNRISLGIIDESEDSSENASAYSDEGEAPTLGDLFKDKFKDFNL</sequence>
<dbReference type="FunFam" id="2.40.50.140:FF:000051">
    <property type="entry name" value="RNA-binding transcriptional accessory protein"/>
    <property type="match status" value="1"/>
</dbReference>
<evidence type="ECO:0000313" key="5">
    <source>
        <dbReference type="EMBL" id="OPJ59870.1"/>
    </source>
</evidence>
<proteinExistence type="inferred from homology"/>
<dbReference type="SUPFAM" id="SSF50249">
    <property type="entry name" value="Nucleic acid-binding proteins"/>
    <property type="match status" value="3"/>
</dbReference>
<dbReference type="InterPro" id="IPR050437">
    <property type="entry name" value="Ribos_protein_bS1-like"/>
</dbReference>
<dbReference type="GO" id="GO:0005737">
    <property type="term" value="C:cytoplasm"/>
    <property type="evidence" value="ECO:0007669"/>
    <property type="project" value="UniProtKB-ARBA"/>
</dbReference>
<dbReference type="PRINTS" id="PR00681">
    <property type="entry name" value="RIBOSOMALS1"/>
</dbReference>
<keyword evidence="3" id="KW-0687">Ribonucleoprotein</keyword>
<dbReference type="AlphaFoldDB" id="A0A1V4IJ45"/>
<dbReference type="CDD" id="cd05687">
    <property type="entry name" value="S1_RPS1_repeat_ec1_hs1"/>
    <property type="match status" value="1"/>
</dbReference>
<dbReference type="GO" id="GO:0006412">
    <property type="term" value="P:translation"/>
    <property type="evidence" value="ECO:0007669"/>
    <property type="project" value="TreeGrafter"/>
</dbReference>
<dbReference type="GO" id="GO:0003735">
    <property type="term" value="F:structural constituent of ribosome"/>
    <property type="evidence" value="ECO:0007669"/>
    <property type="project" value="TreeGrafter"/>
</dbReference>
<dbReference type="RefSeq" id="WP_169911646.1">
    <property type="nucleotide sequence ID" value="NZ_MZGV01000038.1"/>
</dbReference>
<name>A0A1V4IJ45_9CLOT</name>
<organism evidence="5 6">
    <name type="scientific">Clostridium oryzae</name>
    <dbReference type="NCBI Taxonomy" id="1450648"/>
    <lineage>
        <taxon>Bacteria</taxon>
        <taxon>Bacillati</taxon>
        <taxon>Bacillota</taxon>
        <taxon>Clostridia</taxon>
        <taxon>Eubacteriales</taxon>
        <taxon>Clostridiaceae</taxon>
        <taxon>Clostridium</taxon>
    </lineage>
</organism>
<evidence type="ECO:0000313" key="6">
    <source>
        <dbReference type="Proteomes" id="UP000190080"/>
    </source>
</evidence>
<evidence type="ECO:0000256" key="3">
    <source>
        <dbReference type="ARBA" id="ARBA00023274"/>
    </source>
</evidence>
<dbReference type="PROSITE" id="PS50126">
    <property type="entry name" value="S1"/>
    <property type="match status" value="3"/>
</dbReference>
<dbReference type="InterPro" id="IPR012340">
    <property type="entry name" value="NA-bd_OB-fold"/>
</dbReference>
<evidence type="ECO:0000259" key="4">
    <source>
        <dbReference type="PROSITE" id="PS50126"/>
    </source>
</evidence>
<comment type="similarity">
    <text evidence="1">Belongs to the bacterial ribosomal protein bS1 family.</text>
</comment>
<gene>
    <name evidence="5" type="primary">rpsA_2</name>
    <name evidence="5" type="ORF">CLORY_30870</name>
</gene>
<feature type="domain" description="S1 motif" evidence="4">
    <location>
        <begin position="108"/>
        <end position="174"/>
    </location>
</feature>
<reference evidence="5 6" key="1">
    <citation type="submission" date="2017-03" db="EMBL/GenBank/DDBJ databases">
        <title>Genome sequence of Clostridium oryzae DSM 28571.</title>
        <authorList>
            <person name="Poehlein A."/>
            <person name="Daniel R."/>
        </authorList>
    </citation>
    <scope>NUCLEOTIDE SEQUENCE [LARGE SCALE GENOMIC DNA]</scope>
    <source>
        <strain evidence="5 6">DSM 28571</strain>
    </source>
</reference>
<evidence type="ECO:0000256" key="2">
    <source>
        <dbReference type="ARBA" id="ARBA00022980"/>
    </source>
</evidence>